<evidence type="ECO:0000313" key="2">
    <source>
        <dbReference type="EMBL" id="KAJ1215100.1"/>
    </source>
</evidence>
<dbReference type="EMBL" id="JANPWB010000001">
    <property type="protein sequence ID" value="KAJ1215100.1"/>
    <property type="molecule type" value="Genomic_DNA"/>
</dbReference>
<reference evidence="2" key="1">
    <citation type="journal article" date="2022" name="bioRxiv">
        <title>Sequencing and chromosome-scale assembly of the giantPleurodeles waltlgenome.</title>
        <authorList>
            <person name="Brown T."/>
            <person name="Elewa A."/>
            <person name="Iarovenko S."/>
            <person name="Subramanian E."/>
            <person name="Araus A.J."/>
            <person name="Petzold A."/>
            <person name="Susuki M."/>
            <person name="Suzuki K.-i.T."/>
            <person name="Hayashi T."/>
            <person name="Toyoda A."/>
            <person name="Oliveira C."/>
            <person name="Osipova E."/>
            <person name="Leigh N.D."/>
            <person name="Simon A."/>
            <person name="Yun M.H."/>
        </authorList>
    </citation>
    <scope>NUCLEOTIDE SEQUENCE</scope>
    <source>
        <strain evidence="2">20211129_DDA</strain>
        <tissue evidence="2">Liver</tissue>
    </source>
</reference>
<feature type="compositionally biased region" description="Basic and acidic residues" evidence="1">
    <location>
        <begin position="102"/>
        <end position="112"/>
    </location>
</feature>
<sequence length="120" mass="13739">MAMARQQERKKTEEWSGRRTRRTHRQATERRRCEEDESWTKAKPRRLEETENQKKTENGNGAPAGELEDGGTEWTKNKENKPTGNRETVVCGGGERDEGETSETRGDGKPEDGVTEELVY</sequence>
<feature type="compositionally biased region" description="Basic and acidic residues" evidence="1">
    <location>
        <begin position="1"/>
        <end position="17"/>
    </location>
</feature>
<comment type="caution">
    <text evidence="2">The sequence shown here is derived from an EMBL/GenBank/DDBJ whole genome shotgun (WGS) entry which is preliminary data.</text>
</comment>
<name>A0AAV7WSG7_PLEWA</name>
<dbReference type="AlphaFoldDB" id="A0AAV7WSG7"/>
<evidence type="ECO:0000256" key="1">
    <source>
        <dbReference type="SAM" id="MobiDB-lite"/>
    </source>
</evidence>
<gene>
    <name evidence="2" type="ORF">NDU88_002710</name>
</gene>
<keyword evidence="3" id="KW-1185">Reference proteome</keyword>
<feature type="region of interest" description="Disordered" evidence="1">
    <location>
        <begin position="1"/>
        <end position="120"/>
    </location>
</feature>
<proteinExistence type="predicted"/>
<accession>A0AAV7WSG7</accession>
<evidence type="ECO:0000313" key="3">
    <source>
        <dbReference type="Proteomes" id="UP001066276"/>
    </source>
</evidence>
<dbReference type="Proteomes" id="UP001066276">
    <property type="component" value="Chromosome 1_1"/>
</dbReference>
<feature type="compositionally biased region" description="Basic and acidic residues" evidence="1">
    <location>
        <begin position="26"/>
        <end position="57"/>
    </location>
</feature>
<organism evidence="2 3">
    <name type="scientific">Pleurodeles waltl</name>
    <name type="common">Iberian ribbed newt</name>
    <dbReference type="NCBI Taxonomy" id="8319"/>
    <lineage>
        <taxon>Eukaryota</taxon>
        <taxon>Metazoa</taxon>
        <taxon>Chordata</taxon>
        <taxon>Craniata</taxon>
        <taxon>Vertebrata</taxon>
        <taxon>Euteleostomi</taxon>
        <taxon>Amphibia</taxon>
        <taxon>Batrachia</taxon>
        <taxon>Caudata</taxon>
        <taxon>Salamandroidea</taxon>
        <taxon>Salamandridae</taxon>
        <taxon>Pleurodelinae</taxon>
        <taxon>Pleurodeles</taxon>
    </lineage>
</organism>
<protein>
    <submittedName>
        <fullName evidence="2">Uncharacterized protein</fullName>
    </submittedName>
</protein>